<evidence type="ECO:0000256" key="1">
    <source>
        <dbReference type="SAM" id="Phobius"/>
    </source>
</evidence>
<organism evidence="4 5">
    <name type="scientific">Solitalea koreensis</name>
    <dbReference type="NCBI Taxonomy" id="543615"/>
    <lineage>
        <taxon>Bacteria</taxon>
        <taxon>Pseudomonadati</taxon>
        <taxon>Bacteroidota</taxon>
        <taxon>Sphingobacteriia</taxon>
        <taxon>Sphingobacteriales</taxon>
        <taxon>Sphingobacteriaceae</taxon>
        <taxon>Solitalea</taxon>
    </lineage>
</organism>
<feature type="domain" description="Protein FecR C-terminal" evidence="3">
    <location>
        <begin position="315"/>
        <end position="381"/>
    </location>
</feature>
<dbReference type="InterPro" id="IPR012373">
    <property type="entry name" value="Ferrdict_sens_TM"/>
</dbReference>
<dbReference type="Gene3D" id="2.60.120.1440">
    <property type="match status" value="1"/>
</dbReference>
<dbReference type="Pfam" id="PF04773">
    <property type="entry name" value="FecR"/>
    <property type="match status" value="1"/>
</dbReference>
<dbReference type="GO" id="GO:0016989">
    <property type="term" value="F:sigma factor antagonist activity"/>
    <property type="evidence" value="ECO:0007669"/>
    <property type="project" value="TreeGrafter"/>
</dbReference>
<evidence type="ECO:0000259" key="3">
    <source>
        <dbReference type="Pfam" id="PF16344"/>
    </source>
</evidence>
<dbReference type="EMBL" id="FXSZ01000003">
    <property type="protein sequence ID" value="SMO56278.1"/>
    <property type="molecule type" value="Genomic_DNA"/>
</dbReference>
<dbReference type="PANTHER" id="PTHR30273:SF2">
    <property type="entry name" value="PROTEIN FECR"/>
    <property type="match status" value="1"/>
</dbReference>
<gene>
    <name evidence="4" type="ORF">SAMN06265350_103345</name>
</gene>
<dbReference type="RefSeq" id="WP_142602801.1">
    <property type="nucleotide sequence ID" value="NZ_FXSZ01000003.1"/>
</dbReference>
<reference evidence="4 5" key="1">
    <citation type="submission" date="2017-05" db="EMBL/GenBank/DDBJ databases">
        <authorList>
            <person name="Varghese N."/>
            <person name="Submissions S."/>
        </authorList>
    </citation>
    <scope>NUCLEOTIDE SEQUENCE [LARGE SCALE GENOMIC DNA]</scope>
    <source>
        <strain evidence="4 5">DSM 21342</strain>
    </source>
</reference>
<dbReference type="InterPro" id="IPR032508">
    <property type="entry name" value="FecR_C"/>
</dbReference>
<evidence type="ECO:0000313" key="4">
    <source>
        <dbReference type="EMBL" id="SMO56278.1"/>
    </source>
</evidence>
<accession>A0A521CA48</accession>
<dbReference type="AlphaFoldDB" id="A0A521CA48"/>
<evidence type="ECO:0000259" key="2">
    <source>
        <dbReference type="Pfam" id="PF04773"/>
    </source>
</evidence>
<dbReference type="PIRSF" id="PIRSF018266">
    <property type="entry name" value="FecR"/>
    <property type="match status" value="1"/>
</dbReference>
<dbReference type="PANTHER" id="PTHR30273">
    <property type="entry name" value="PERIPLASMIC SIGNAL SENSOR AND SIGMA FACTOR ACTIVATOR FECR-RELATED"/>
    <property type="match status" value="1"/>
</dbReference>
<dbReference type="Proteomes" id="UP000315971">
    <property type="component" value="Unassembled WGS sequence"/>
</dbReference>
<keyword evidence="1" id="KW-0472">Membrane</keyword>
<dbReference type="InterPro" id="IPR006860">
    <property type="entry name" value="FecR"/>
</dbReference>
<dbReference type="OrthoDB" id="1099963at2"/>
<feature type="transmembrane region" description="Helical" evidence="1">
    <location>
        <begin position="92"/>
        <end position="110"/>
    </location>
</feature>
<keyword evidence="5" id="KW-1185">Reference proteome</keyword>
<dbReference type="Gene3D" id="3.55.50.30">
    <property type="match status" value="1"/>
</dbReference>
<feature type="domain" description="FecR protein" evidence="2">
    <location>
        <begin position="184"/>
        <end position="273"/>
    </location>
</feature>
<keyword evidence="1" id="KW-0812">Transmembrane</keyword>
<protein>
    <submittedName>
        <fullName evidence="4">FecR family protein</fullName>
    </submittedName>
</protein>
<keyword evidence="1" id="KW-1133">Transmembrane helix</keyword>
<name>A0A521CA48_9SPHI</name>
<dbReference type="Pfam" id="PF16344">
    <property type="entry name" value="FecR_C"/>
    <property type="match status" value="1"/>
</dbReference>
<proteinExistence type="predicted"/>
<sequence length="385" mass="43465">MKKIQRENIEQLIIDQLSGEITADDCELLERLISEDEEVKELYEEHKELFLGAKAALFLKQVDQDAAWEKISGNITPLVERKTTKTIHLKKWLVAASILLPIAIASILILRNYSSNEQPQLAQKNEKVKLLLATGESITLDQSAKNKTVSTNVAVLHNEQGALKYELKDQKHALNYNTLVVPRTKDYKIKLSDGTEVWLNSDSELKFPLEFETDKRVVYLKGEAFFKVAKNPKKPFIVKVNEKLDVQVLGTSFNVNSYSSSALKVALVEGSVKLNSNGTESLLKPGFMATYSPGSGFSQSTFDEQQVLSWMQGIYLFNNSDLNEINEIVQRWYDVKIEADPSLQDVSISGAIEKNKPLEQFLQNLTATSQLHYIVKENNIVLLKK</sequence>
<evidence type="ECO:0000313" key="5">
    <source>
        <dbReference type="Proteomes" id="UP000315971"/>
    </source>
</evidence>